<dbReference type="RefSeq" id="YP_006986949.1">
    <property type="nucleotide sequence ID" value="NC_019400.1"/>
</dbReference>
<dbReference type="KEGG" id="vg:13993727"/>
<name>K4FAW3_9CAUD</name>
<protein>
    <recommendedName>
        <fullName evidence="3">Nucleotidyltransferase</fullName>
    </recommendedName>
</protein>
<keyword evidence="2" id="KW-1185">Reference proteome</keyword>
<dbReference type="OrthoDB" id="5415at10239"/>
<dbReference type="PANTHER" id="PTHR34817:SF1">
    <property type="entry name" value="NUCLEOTIDYLTRANSFERASE"/>
    <property type="match status" value="1"/>
</dbReference>
<proteinExistence type="predicted"/>
<evidence type="ECO:0000313" key="2">
    <source>
        <dbReference type="Proteomes" id="UP000000458"/>
    </source>
</evidence>
<sequence>MKTFDMMRCYSGSLAYGTNLPTSDVDIRGLFCAEPKFIRTPFFNIKEQTLVDEEDGKIYELTNFMKLFVEMNPNIIELMFVDEKDIISTSDAYAYLRTMAPELMSSKVAFSFSGYAMAQLKRIRGHDKWITNPQPEAKPTQKDFFRLVHNYSSHPSLADVVKHERFMKAMTELNDVCILVPYGNNIYAVMENYNSSGMFNADGSIRHVDYQQLTDRDKRRKPLFIVKYLSEEHKQAKEKHRNYWTWKQNRNEVRHQLEVNFGYDTKHAMHLVRLMRMAEEILTDGKVLVKRPDAQELLDIRAGKWTLDELLAWADEKDHHIREVLYKKTDLPKHTDLELASRVLMTTQDICWAGMDV</sequence>
<reference evidence="1 2" key="1">
    <citation type="journal article" date="2012" name="J. Virol.">
        <title>Genome Sequence of Cronobacter sakazakii Myovirus vB_CsaM_GAP31.</title>
        <authorList>
            <person name="Abbasifar R."/>
            <person name="Kropinski A.M."/>
            <person name="Sabour P.M."/>
            <person name="Ackermann H.W."/>
            <person name="Alanis Villa A."/>
            <person name="Abbasifar A."/>
            <person name="Griffiths M.W."/>
        </authorList>
    </citation>
    <scope>NUCLEOTIDE SEQUENCE [LARGE SCALE GENOMIC DNA]</scope>
</reference>
<dbReference type="PANTHER" id="PTHR34817">
    <property type="entry name" value="NUCLEOTIDYLTRANSFERASE"/>
    <property type="match status" value="1"/>
</dbReference>
<evidence type="ECO:0000313" key="1">
    <source>
        <dbReference type="EMBL" id="AFC21294.1"/>
    </source>
</evidence>
<evidence type="ECO:0008006" key="3">
    <source>
        <dbReference type="Google" id="ProtNLM"/>
    </source>
</evidence>
<dbReference type="EMBL" id="JN882284">
    <property type="protein sequence ID" value="AFC21294.1"/>
    <property type="molecule type" value="Genomic_DNA"/>
</dbReference>
<dbReference type="Pfam" id="PF10127">
    <property type="entry name" value="RlaP"/>
    <property type="match status" value="1"/>
</dbReference>
<organism evidence="1 2">
    <name type="scientific">Cronobacter phage vB_CsaM_GAP31</name>
    <dbReference type="NCBI Taxonomy" id="1141135"/>
    <lineage>
        <taxon>Viruses</taxon>
        <taxon>Duplodnaviria</taxon>
        <taxon>Heunggongvirae</taxon>
        <taxon>Uroviricota</taxon>
        <taxon>Caudoviricetes</taxon>
        <taxon>Vequintavirinae</taxon>
        <taxon>Seunavirus</taxon>
        <taxon>Seunavirus GAP31</taxon>
    </lineage>
</organism>
<dbReference type="Proteomes" id="UP000000458">
    <property type="component" value="Segment"/>
</dbReference>
<gene>
    <name evidence="1" type="ORF">GAP31_112</name>
</gene>
<accession>K4FAW3</accession>
<dbReference type="InterPro" id="IPR018775">
    <property type="entry name" value="RlaP"/>
</dbReference>
<dbReference type="GeneID" id="13993727"/>